<dbReference type="Pfam" id="PF12704">
    <property type="entry name" value="MacB_PCD"/>
    <property type="match status" value="1"/>
</dbReference>
<feature type="transmembrane region" description="Helical" evidence="7">
    <location>
        <begin position="373"/>
        <end position="392"/>
    </location>
</feature>
<evidence type="ECO:0000259" key="8">
    <source>
        <dbReference type="Pfam" id="PF02687"/>
    </source>
</evidence>
<organism evidence="10 11">
    <name type="scientific">Tamlana crocina</name>
    <dbReference type="NCBI Taxonomy" id="393006"/>
    <lineage>
        <taxon>Bacteria</taxon>
        <taxon>Pseudomonadati</taxon>
        <taxon>Bacteroidota</taxon>
        <taxon>Flavobacteriia</taxon>
        <taxon>Flavobacteriales</taxon>
        <taxon>Flavobacteriaceae</taxon>
        <taxon>Tamlana</taxon>
    </lineage>
</organism>
<feature type="domain" description="MacB-like periplasmic core" evidence="9">
    <location>
        <begin position="21"/>
        <end position="235"/>
    </location>
</feature>
<dbReference type="InterPro" id="IPR050250">
    <property type="entry name" value="Macrolide_Exporter_MacB"/>
</dbReference>
<evidence type="ECO:0000256" key="7">
    <source>
        <dbReference type="SAM" id="Phobius"/>
    </source>
</evidence>
<feature type="transmembrane region" description="Helical" evidence="7">
    <location>
        <begin position="277"/>
        <end position="305"/>
    </location>
</feature>
<comment type="subcellular location">
    <subcellularLocation>
        <location evidence="1">Cell membrane</location>
        <topology evidence="1">Multi-pass membrane protein</topology>
    </subcellularLocation>
</comment>
<feature type="transmembrane region" description="Helical" evidence="7">
    <location>
        <begin position="21"/>
        <end position="42"/>
    </location>
</feature>
<evidence type="ECO:0000313" key="11">
    <source>
        <dbReference type="Proteomes" id="UP000760545"/>
    </source>
</evidence>
<proteinExistence type="inferred from homology"/>
<evidence type="ECO:0000256" key="2">
    <source>
        <dbReference type="ARBA" id="ARBA00022475"/>
    </source>
</evidence>
<evidence type="ECO:0000256" key="3">
    <source>
        <dbReference type="ARBA" id="ARBA00022692"/>
    </source>
</evidence>
<keyword evidence="5 7" id="KW-0472">Membrane</keyword>
<evidence type="ECO:0000256" key="1">
    <source>
        <dbReference type="ARBA" id="ARBA00004651"/>
    </source>
</evidence>
<comment type="similarity">
    <text evidence="6">Belongs to the ABC-4 integral membrane protein family.</text>
</comment>
<protein>
    <submittedName>
        <fullName evidence="10">FtsX-like permease family protein</fullName>
    </submittedName>
</protein>
<keyword evidence="4 7" id="KW-1133">Transmembrane helix</keyword>
<evidence type="ECO:0000256" key="6">
    <source>
        <dbReference type="ARBA" id="ARBA00038076"/>
    </source>
</evidence>
<keyword evidence="11" id="KW-1185">Reference proteome</keyword>
<evidence type="ECO:0000313" key="10">
    <source>
        <dbReference type="EMBL" id="NJX15241.1"/>
    </source>
</evidence>
<reference evidence="10 11" key="1">
    <citation type="submission" date="2020-03" db="EMBL/GenBank/DDBJ databases">
        <title>Tamlana sp. nov, isolated from XXX.</title>
        <authorList>
            <person name="Cao W.R."/>
        </authorList>
    </citation>
    <scope>NUCLEOTIDE SEQUENCE [LARGE SCALE GENOMIC DNA]</scope>
    <source>
        <strain evidence="10 11">HST1-43</strain>
    </source>
</reference>
<name>A0ABX1DG14_9FLAO</name>
<keyword evidence="3 7" id="KW-0812">Transmembrane</keyword>
<dbReference type="InterPro" id="IPR025857">
    <property type="entry name" value="MacB_PCD"/>
</dbReference>
<keyword evidence="2" id="KW-1003">Cell membrane</keyword>
<dbReference type="EMBL" id="JAAVJS010000008">
    <property type="protein sequence ID" value="NJX15241.1"/>
    <property type="molecule type" value="Genomic_DNA"/>
</dbReference>
<sequence>MFDLDLWREIFQSINKNRTRSLLSGFTVAFAILLFAILFGIANGLQNTFAEAFGTDANNSIVIFPGRTTKAHNGLQAGRQIQFKNEDHDFVLDEFGEKVQYITSKVNRNVTATFKGEKNTYQMRAVHPEYMFIENNVVTDGRYINQNDLKNKTKVAVIGNVVNNELFLKETAIGKYISLNGISFKIVGVFTDDEGDNEERVIYVPLTTAQFLYGNNDFIDFMHLTYNPKMNSDQALAFGNDITRKLKERFSVARSDQRAIRVQNMAQGTKQVDMMTFGLTVIILVIGFGTLIAGVVGISNIMIFIVKERTKEIGIRKALGASPRSIVSIILLESIIITAIAGYVGLLIGVGVLEWVAPYLEQYFIKDPSVSNRLVVGATIVLIIAGAIAGYIPAKHASKIKPIVALRND</sequence>
<feature type="domain" description="ABC3 transporter permease C-terminal" evidence="8">
    <location>
        <begin position="285"/>
        <end position="402"/>
    </location>
</feature>
<evidence type="ECO:0000259" key="9">
    <source>
        <dbReference type="Pfam" id="PF12704"/>
    </source>
</evidence>
<gene>
    <name evidence="10" type="ORF">HC176_07035</name>
</gene>
<dbReference type="RefSeq" id="WP_167917489.1">
    <property type="nucleotide sequence ID" value="NZ_JAAVJS010000008.1"/>
</dbReference>
<accession>A0ABX1DG14</accession>
<dbReference type="PANTHER" id="PTHR30572:SF4">
    <property type="entry name" value="ABC TRANSPORTER PERMEASE YTRF"/>
    <property type="match status" value="1"/>
</dbReference>
<evidence type="ECO:0000256" key="4">
    <source>
        <dbReference type="ARBA" id="ARBA00022989"/>
    </source>
</evidence>
<dbReference type="Pfam" id="PF02687">
    <property type="entry name" value="FtsX"/>
    <property type="match status" value="1"/>
</dbReference>
<evidence type="ECO:0000256" key="5">
    <source>
        <dbReference type="ARBA" id="ARBA00023136"/>
    </source>
</evidence>
<comment type="caution">
    <text evidence="10">The sequence shown here is derived from an EMBL/GenBank/DDBJ whole genome shotgun (WGS) entry which is preliminary data.</text>
</comment>
<feature type="transmembrane region" description="Helical" evidence="7">
    <location>
        <begin position="326"/>
        <end position="353"/>
    </location>
</feature>
<dbReference type="InterPro" id="IPR003838">
    <property type="entry name" value="ABC3_permease_C"/>
</dbReference>
<dbReference type="Proteomes" id="UP000760545">
    <property type="component" value="Unassembled WGS sequence"/>
</dbReference>
<dbReference type="PANTHER" id="PTHR30572">
    <property type="entry name" value="MEMBRANE COMPONENT OF TRANSPORTER-RELATED"/>
    <property type="match status" value="1"/>
</dbReference>